<feature type="non-terminal residue" evidence="1">
    <location>
        <position position="75"/>
    </location>
</feature>
<comment type="caution">
    <text evidence="1">The sequence shown here is derived from an EMBL/GenBank/DDBJ whole genome shotgun (WGS) entry which is preliminary data.</text>
</comment>
<dbReference type="EMBL" id="AZMM01006203">
    <property type="protein sequence ID" value="ETJ39906.1"/>
    <property type="molecule type" value="Genomic_DNA"/>
</dbReference>
<reference evidence="1" key="1">
    <citation type="submission" date="2013-12" db="EMBL/GenBank/DDBJ databases">
        <title>A Varibaculum cambriense genome reconstructed from a premature infant gut community with otherwise low bacterial novelty that shifts toward anaerobic metabolism during the third week of life.</title>
        <authorList>
            <person name="Brown C.T."/>
            <person name="Sharon I."/>
            <person name="Thomas B.C."/>
            <person name="Castelle C.J."/>
            <person name="Morowitz M.J."/>
            <person name="Banfield J.F."/>
        </authorList>
    </citation>
    <scope>NUCLEOTIDE SEQUENCE</scope>
</reference>
<gene>
    <name evidence="1" type="ORF">Q604_UNBC06203G0001</name>
</gene>
<organism evidence="1">
    <name type="scientific">human gut metagenome</name>
    <dbReference type="NCBI Taxonomy" id="408170"/>
    <lineage>
        <taxon>unclassified sequences</taxon>
        <taxon>metagenomes</taxon>
        <taxon>organismal metagenomes</taxon>
    </lineage>
</organism>
<proteinExistence type="predicted"/>
<accession>W1YC07</accession>
<sequence length="75" mass="8591">MAMVEPLRRARSIARLNCTRMSASFCESSRNTFPFDHLHASTLRGAHRLGITDGYAVEEVKIVTLQRLHHFLHTK</sequence>
<name>W1YC07_9ZZZZ</name>
<evidence type="ECO:0000313" key="1">
    <source>
        <dbReference type="EMBL" id="ETJ39906.1"/>
    </source>
</evidence>
<protein>
    <submittedName>
        <fullName evidence="1">Uncharacterized protein</fullName>
    </submittedName>
</protein>
<dbReference type="AlphaFoldDB" id="W1YC07"/>